<evidence type="ECO:0000259" key="7">
    <source>
        <dbReference type="Pfam" id="PF14824"/>
    </source>
</evidence>
<feature type="domain" description="Siroheme synthase central" evidence="7">
    <location>
        <begin position="119"/>
        <end position="143"/>
    </location>
</feature>
<dbReference type="eggNOG" id="COG1648">
    <property type="taxonomic scope" value="Bacteria"/>
</dbReference>
<dbReference type="Pfam" id="PF14824">
    <property type="entry name" value="Sirohm_synth_M"/>
    <property type="match status" value="1"/>
</dbReference>
<dbReference type="KEGG" id="aaco:K1I37_18655"/>
<sequence>MHYAAFLNLRNKACVVVGGGTIATRKIQKLLQAKADVTVISPDVHPNLQGWIANGLVRHLARAYQPTDLAHATLAFAATDNRAVNASVARDAAAYGIWCNVADDAEACDFMVPAVHQHGSVQIAISTSGQSPALAKRLREALEEDLADGGRRFYDLLTSSRIDDAQHADD</sequence>
<dbReference type="Pfam" id="PF13241">
    <property type="entry name" value="NAD_binding_7"/>
    <property type="match status" value="1"/>
</dbReference>
<evidence type="ECO:0000256" key="1">
    <source>
        <dbReference type="ARBA" id="ARBA00005010"/>
    </source>
</evidence>
<dbReference type="STRING" id="1356854.N007_04505"/>
<reference evidence="9" key="1">
    <citation type="journal article" date="2022" name="G3 (Bethesda)">
        <title>Unveiling the complete genome sequence of Alicyclobacillus acidoterrestris DSM 3922T, a taint-producing strain.</title>
        <authorList>
            <person name="Leonardo I.C."/>
            <person name="Barreto Crespo M.T."/>
            <person name="Gaspar F.B."/>
        </authorList>
    </citation>
    <scope>NUCLEOTIDE SEQUENCE [LARGE SCALE GENOMIC DNA]</scope>
    <source>
        <strain evidence="9">DSM 3922</strain>
    </source>
</reference>
<dbReference type="InterPro" id="IPR006367">
    <property type="entry name" value="Sirohaem_synthase_N"/>
</dbReference>
<name>T0C580_ALIAG</name>
<accession>A0A9E7CQW1</accession>
<dbReference type="PANTHER" id="PTHR35330:SF1">
    <property type="entry name" value="SIROHEME BIOSYNTHESIS PROTEIN MET8"/>
    <property type="match status" value="1"/>
</dbReference>
<dbReference type="InterPro" id="IPR036291">
    <property type="entry name" value="NAD(P)-bd_dom_sf"/>
</dbReference>
<keyword evidence="5" id="KW-0627">Porphyrin biosynthesis</keyword>
<accession>T0C580</accession>
<comment type="catalytic activity">
    <reaction evidence="6">
        <text>precorrin-2 + NAD(+) = sirohydrochlorin + NADH + 2 H(+)</text>
        <dbReference type="Rhea" id="RHEA:15613"/>
        <dbReference type="ChEBI" id="CHEBI:15378"/>
        <dbReference type="ChEBI" id="CHEBI:57540"/>
        <dbReference type="ChEBI" id="CHEBI:57945"/>
        <dbReference type="ChEBI" id="CHEBI:58351"/>
        <dbReference type="ChEBI" id="CHEBI:58827"/>
        <dbReference type="EC" id="1.3.1.76"/>
    </reaction>
</comment>
<dbReference type="InterPro" id="IPR028161">
    <property type="entry name" value="Met8-like"/>
</dbReference>
<evidence type="ECO:0000256" key="2">
    <source>
        <dbReference type="ARBA" id="ARBA00012400"/>
    </source>
</evidence>
<evidence type="ECO:0000256" key="5">
    <source>
        <dbReference type="ARBA" id="ARBA00023244"/>
    </source>
</evidence>
<evidence type="ECO:0000256" key="4">
    <source>
        <dbReference type="ARBA" id="ARBA00023027"/>
    </source>
</evidence>
<proteinExistence type="predicted"/>
<keyword evidence="3" id="KW-0560">Oxidoreductase</keyword>
<dbReference type="Gene3D" id="3.30.160.110">
    <property type="entry name" value="Siroheme synthase, domain 2"/>
    <property type="match status" value="1"/>
</dbReference>
<dbReference type="NCBIfam" id="TIGR01470">
    <property type="entry name" value="cysG_Nterm"/>
    <property type="match status" value="1"/>
</dbReference>
<dbReference type="GO" id="GO:0019354">
    <property type="term" value="P:siroheme biosynthetic process"/>
    <property type="evidence" value="ECO:0007669"/>
    <property type="project" value="InterPro"/>
</dbReference>
<dbReference type="EMBL" id="CP080467">
    <property type="protein sequence ID" value="UNO48654.1"/>
    <property type="molecule type" value="Genomic_DNA"/>
</dbReference>
<comment type="pathway">
    <text evidence="1">Porphyrin-containing compound metabolism; siroheme biosynthesis; sirohydrochlorin from precorrin-2: step 1/1.</text>
</comment>
<dbReference type="EC" id="1.3.1.76" evidence="2"/>
<organism evidence="8 9">
    <name type="scientific">Alicyclobacillus acidoterrestris (strain ATCC 49025 / DSM 3922 / CIP 106132 / NCIMB 13137 / GD3B)</name>
    <dbReference type="NCBI Taxonomy" id="1356854"/>
    <lineage>
        <taxon>Bacteria</taxon>
        <taxon>Bacillati</taxon>
        <taxon>Bacillota</taxon>
        <taxon>Bacilli</taxon>
        <taxon>Bacillales</taxon>
        <taxon>Alicyclobacillaceae</taxon>
        <taxon>Alicyclobacillus</taxon>
    </lineage>
</organism>
<dbReference type="GO" id="GO:0004325">
    <property type="term" value="F:ferrochelatase activity"/>
    <property type="evidence" value="ECO:0007669"/>
    <property type="project" value="InterPro"/>
</dbReference>
<evidence type="ECO:0000313" key="8">
    <source>
        <dbReference type="EMBL" id="UNO48654.1"/>
    </source>
</evidence>
<evidence type="ECO:0000313" key="9">
    <source>
        <dbReference type="Proteomes" id="UP000829401"/>
    </source>
</evidence>
<keyword evidence="4" id="KW-0520">NAD</keyword>
<dbReference type="Gene3D" id="3.40.50.720">
    <property type="entry name" value="NAD(P)-binding Rossmann-like Domain"/>
    <property type="match status" value="1"/>
</dbReference>
<dbReference type="OrthoDB" id="9773765at2"/>
<dbReference type="SUPFAM" id="SSF75615">
    <property type="entry name" value="Siroheme synthase middle domains-like"/>
    <property type="match status" value="1"/>
</dbReference>
<evidence type="ECO:0000256" key="6">
    <source>
        <dbReference type="ARBA" id="ARBA00047561"/>
    </source>
</evidence>
<protein>
    <recommendedName>
        <fullName evidence="2">precorrin-2 dehydrogenase</fullName>
        <ecNumber evidence="2">1.3.1.76</ecNumber>
    </recommendedName>
</protein>
<dbReference type="RefSeq" id="WP_021295940.1">
    <property type="nucleotide sequence ID" value="NZ_AURB01000113.1"/>
</dbReference>
<dbReference type="Proteomes" id="UP000829401">
    <property type="component" value="Chromosome"/>
</dbReference>
<dbReference type="SUPFAM" id="SSF51735">
    <property type="entry name" value="NAD(P)-binding Rossmann-fold domains"/>
    <property type="match status" value="1"/>
</dbReference>
<dbReference type="GO" id="GO:0043115">
    <property type="term" value="F:precorrin-2 dehydrogenase activity"/>
    <property type="evidence" value="ECO:0007669"/>
    <property type="project" value="UniProtKB-EC"/>
</dbReference>
<keyword evidence="9" id="KW-1185">Reference proteome</keyword>
<dbReference type="InterPro" id="IPR028281">
    <property type="entry name" value="Sirohaem_synthase_central"/>
</dbReference>
<dbReference type="PANTHER" id="PTHR35330">
    <property type="entry name" value="SIROHEME BIOSYNTHESIS PROTEIN MET8"/>
    <property type="match status" value="1"/>
</dbReference>
<evidence type="ECO:0000256" key="3">
    <source>
        <dbReference type="ARBA" id="ARBA00023002"/>
    </source>
</evidence>
<gene>
    <name evidence="8" type="ORF">K1I37_18655</name>
</gene>
<dbReference type="AlphaFoldDB" id="T0C580"/>